<dbReference type="PANTHER" id="PTHR42776:SF27">
    <property type="entry name" value="DIPEPTIDYL PEPTIDASE FAMILY MEMBER 6"/>
    <property type="match status" value="1"/>
</dbReference>
<dbReference type="GO" id="GO:0006508">
    <property type="term" value="P:proteolysis"/>
    <property type="evidence" value="ECO:0007669"/>
    <property type="project" value="InterPro"/>
</dbReference>
<proteinExistence type="predicted"/>
<keyword evidence="1" id="KW-0378">Hydrolase</keyword>
<evidence type="ECO:0000256" key="1">
    <source>
        <dbReference type="ARBA" id="ARBA00022801"/>
    </source>
</evidence>
<reference evidence="3" key="1">
    <citation type="submission" date="2020-10" db="EMBL/GenBank/DDBJ databases">
        <authorList>
            <person name="Gilroy R."/>
        </authorList>
    </citation>
    <scope>NUCLEOTIDE SEQUENCE</scope>
    <source>
        <strain evidence="3">ChiHcec3-11533</strain>
    </source>
</reference>
<dbReference type="InterPro" id="IPR029058">
    <property type="entry name" value="AB_hydrolase_fold"/>
</dbReference>
<dbReference type="PANTHER" id="PTHR42776">
    <property type="entry name" value="SERINE PEPTIDASE S9 FAMILY MEMBER"/>
    <property type="match status" value="1"/>
</dbReference>
<sequence>MFENAKKPVGIADFAKFHFLSSPAFSPDGQKVAFLRKQASIEENNYPCDLMLVDSFETPAPRSLASGVSGFLWRDDATIFAFIRGKNSLGESETTVRILRVSDAAEQGRFTLRGNANPVCLDRDGAILYTALRDLDVDRRLAKAEDRAAMLSEIEKERDHFIIVDEYPFWINGEGVINKLRVSLNRCGADGTNDRQLTPETFHVEDVAYDPATNRALLAGADYDIIRPYRAGLFVMDCSTGELRCLVNPTEFKIEHIGFFRGQGIFAGTRGEHHGVVQCRELFELDLVTGQTRSILSKELSVRNPVCSDCRNGGGREWLARENEVYFLSGIQDHSHLLRFDGEELSSVITRDGSIDAFAWNNGRVAFVALYDMRPQELYFRDTDGSIRQLTHFHDDYCKQHAIVFPKRLFFRDSNGDEVHGFILEPVDYDPSKSYPMILDIHGGPRLSYGEVFYHEMQYFTSRGYFVVFANPHGSDGFGEEFGYLCGKFGTIDYDNLMQFVDLVLERYPQIDSKRMGVMGGSYGGFMTNWIITHTDRFQAAVSQRSISNWISLEGTSDFGPTLSEGQQNAGTFRDLEKTWWHSPLKYAQNAVTPTLFIQSMEDFRCPVSEAMQMYTALKLHGATARMCLFYNENHDLSRTGRPKSRIKRLQEISDWMDRYLMPEESKA</sequence>
<dbReference type="EMBL" id="DVMU01000195">
    <property type="protein sequence ID" value="HIU34683.1"/>
    <property type="molecule type" value="Genomic_DNA"/>
</dbReference>
<reference evidence="3" key="2">
    <citation type="journal article" date="2021" name="PeerJ">
        <title>Extensive microbial diversity within the chicken gut microbiome revealed by metagenomics and culture.</title>
        <authorList>
            <person name="Gilroy R."/>
            <person name="Ravi A."/>
            <person name="Getino M."/>
            <person name="Pursley I."/>
            <person name="Horton D.L."/>
            <person name="Alikhan N.F."/>
            <person name="Baker D."/>
            <person name="Gharbi K."/>
            <person name="Hall N."/>
            <person name="Watson M."/>
            <person name="Adriaenssens E.M."/>
            <person name="Foster-Nyarko E."/>
            <person name="Jarju S."/>
            <person name="Secka A."/>
            <person name="Antonio M."/>
            <person name="Oren A."/>
            <person name="Chaudhuri R.R."/>
            <person name="La Ragione R."/>
            <person name="Hildebrand F."/>
            <person name="Pallen M.J."/>
        </authorList>
    </citation>
    <scope>NUCLEOTIDE SEQUENCE</scope>
    <source>
        <strain evidence="3">ChiHcec3-11533</strain>
    </source>
</reference>
<name>A0A9D1ICV8_9FIRM</name>
<feature type="domain" description="Peptidase S9 prolyl oligopeptidase catalytic" evidence="2">
    <location>
        <begin position="453"/>
        <end position="661"/>
    </location>
</feature>
<evidence type="ECO:0000313" key="4">
    <source>
        <dbReference type="Proteomes" id="UP000824072"/>
    </source>
</evidence>
<organism evidence="3 4">
    <name type="scientific">Candidatus Pullichristensenella excrementigallinarum</name>
    <dbReference type="NCBI Taxonomy" id="2840907"/>
    <lineage>
        <taxon>Bacteria</taxon>
        <taxon>Bacillati</taxon>
        <taxon>Bacillota</taxon>
        <taxon>Clostridia</taxon>
        <taxon>Candidatus Pullichristensenella</taxon>
    </lineage>
</organism>
<comment type="caution">
    <text evidence="3">The sequence shown here is derived from an EMBL/GenBank/DDBJ whole genome shotgun (WGS) entry which is preliminary data.</text>
</comment>
<evidence type="ECO:0000313" key="3">
    <source>
        <dbReference type="EMBL" id="HIU34683.1"/>
    </source>
</evidence>
<dbReference type="SUPFAM" id="SSF82171">
    <property type="entry name" value="DPP6 N-terminal domain-like"/>
    <property type="match status" value="1"/>
</dbReference>
<gene>
    <name evidence="3" type="ORF">IAB02_08975</name>
</gene>
<evidence type="ECO:0000259" key="2">
    <source>
        <dbReference type="Pfam" id="PF00326"/>
    </source>
</evidence>
<dbReference type="Pfam" id="PF00326">
    <property type="entry name" value="Peptidase_S9"/>
    <property type="match status" value="1"/>
</dbReference>
<dbReference type="AlphaFoldDB" id="A0A9D1ICV8"/>
<dbReference type="SUPFAM" id="SSF53474">
    <property type="entry name" value="alpha/beta-Hydrolases"/>
    <property type="match status" value="1"/>
</dbReference>
<dbReference type="Gene3D" id="3.40.50.1820">
    <property type="entry name" value="alpha/beta hydrolase"/>
    <property type="match status" value="1"/>
</dbReference>
<accession>A0A9D1ICV8</accession>
<protein>
    <submittedName>
        <fullName evidence="3">S9 family peptidase</fullName>
    </submittedName>
</protein>
<dbReference type="Proteomes" id="UP000824072">
    <property type="component" value="Unassembled WGS sequence"/>
</dbReference>
<dbReference type="InterPro" id="IPR001375">
    <property type="entry name" value="Peptidase_S9_cat"/>
</dbReference>
<dbReference type="GO" id="GO:0004252">
    <property type="term" value="F:serine-type endopeptidase activity"/>
    <property type="evidence" value="ECO:0007669"/>
    <property type="project" value="TreeGrafter"/>
</dbReference>